<dbReference type="Pfam" id="PF13579">
    <property type="entry name" value="Glyco_trans_4_4"/>
    <property type="match status" value="1"/>
</dbReference>
<dbReference type="eggNOG" id="COG0438">
    <property type="taxonomic scope" value="Bacteria"/>
</dbReference>
<evidence type="ECO:0000256" key="2">
    <source>
        <dbReference type="ARBA" id="ARBA00022679"/>
    </source>
</evidence>
<evidence type="ECO:0000256" key="1">
    <source>
        <dbReference type="ARBA" id="ARBA00022676"/>
    </source>
</evidence>
<dbReference type="CDD" id="cd03801">
    <property type="entry name" value="GT4_PimA-like"/>
    <property type="match status" value="1"/>
</dbReference>
<evidence type="ECO:0000313" key="5">
    <source>
        <dbReference type="EMBL" id="ACV23521.1"/>
    </source>
</evidence>
<name>C7N2L3_SLAHD</name>
<feature type="domain" description="Glycosyltransferase subfamily 4-like N-terminal" evidence="4">
    <location>
        <begin position="14"/>
        <end position="197"/>
    </location>
</feature>
<gene>
    <name evidence="5" type="ordered locus">Shel_25140</name>
</gene>
<keyword evidence="1" id="KW-0328">Glycosyltransferase</keyword>
<dbReference type="AlphaFoldDB" id="C7N2L3"/>
<reference evidence="5 6" key="1">
    <citation type="journal article" date="2009" name="Stand. Genomic Sci.">
        <title>Complete genome sequence of Slackia heliotrinireducens type strain (RHS 1).</title>
        <authorList>
            <person name="Pukall R."/>
            <person name="Lapidus A."/>
            <person name="Nolan M."/>
            <person name="Copeland A."/>
            <person name="Glavina Del Rio T."/>
            <person name="Lucas S."/>
            <person name="Chen F."/>
            <person name="Tice H."/>
            <person name="Cheng J.F."/>
            <person name="Chertkov O."/>
            <person name="Bruce D."/>
            <person name="Goodwin L."/>
            <person name="Kuske C."/>
            <person name="Brettin T."/>
            <person name="Detter J.C."/>
            <person name="Han C."/>
            <person name="Pitluck S."/>
            <person name="Pati A."/>
            <person name="Mavrommatis K."/>
            <person name="Ivanova N."/>
            <person name="Ovchinnikova G."/>
            <person name="Chen A."/>
            <person name="Palaniappan K."/>
            <person name="Schneider S."/>
            <person name="Rohde M."/>
            <person name="Chain P."/>
            <person name="D'haeseleer P."/>
            <person name="Goker M."/>
            <person name="Bristow J."/>
            <person name="Eisen J.A."/>
            <person name="Markowitz V."/>
            <person name="Kyrpides N.C."/>
            <person name="Klenk H.P."/>
            <person name="Hugenholtz P."/>
        </authorList>
    </citation>
    <scope>NUCLEOTIDE SEQUENCE [LARGE SCALE GENOMIC DNA]</scope>
    <source>
        <strain evidence="6">ATCC 29202 / DSM 20476 / NCTC 11029 / RHS 1</strain>
    </source>
</reference>
<dbReference type="HOGENOM" id="CLU_032290_0_0_11"/>
<evidence type="ECO:0000313" key="6">
    <source>
        <dbReference type="Proteomes" id="UP000002026"/>
    </source>
</evidence>
<dbReference type="PANTHER" id="PTHR45947">
    <property type="entry name" value="SULFOQUINOVOSYL TRANSFERASE SQD2"/>
    <property type="match status" value="1"/>
</dbReference>
<proteinExistence type="predicted"/>
<evidence type="ECO:0000259" key="4">
    <source>
        <dbReference type="Pfam" id="PF13579"/>
    </source>
</evidence>
<dbReference type="KEGG" id="shi:Shel_25140"/>
<dbReference type="SMR" id="C7N2L3"/>
<dbReference type="InterPro" id="IPR028098">
    <property type="entry name" value="Glyco_trans_4-like_N"/>
</dbReference>
<dbReference type="InterPro" id="IPR001296">
    <property type="entry name" value="Glyco_trans_1"/>
</dbReference>
<dbReference type="Gene3D" id="3.40.50.2000">
    <property type="entry name" value="Glycogen Phosphorylase B"/>
    <property type="match status" value="2"/>
</dbReference>
<keyword evidence="6" id="KW-1185">Reference proteome</keyword>
<evidence type="ECO:0000259" key="3">
    <source>
        <dbReference type="Pfam" id="PF00534"/>
    </source>
</evidence>
<dbReference type="Pfam" id="PF00534">
    <property type="entry name" value="Glycos_transf_1"/>
    <property type="match status" value="1"/>
</dbReference>
<dbReference type="STRING" id="471855.Shel_25140"/>
<dbReference type="GO" id="GO:1901137">
    <property type="term" value="P:carbohydrate derivative biosynthetic process"/>
    <property type="evidence" value="ECO:0007669"/>
    <property type="project" value="UniProtKB-ARBA"/>
</dbReference>
<dbReference type="InterPro" id="IPR050194">
    <property type="entry name" value="Glycosyltransferase_grp1"/>
</dbReference>
<dbReference type="EMBL" id="CP001684">
    <property type="protein sequence ID" value="ACV23521.1"/>
    <property type="molecule type" value="Genomic_DNA"/>
</dbReference>
<feature type="domain" description="Glycosyl transferase family 1" evidence="3">
    <location>
        <begin position="220"/>
        <end position="339"/>
    </location>
</feature>
<keyword evidence="2 5" id="KW-0808">Transferase</keyword>
<dbReference type="GO" id="GO:0016757">
    <property type="term" value="F:glycosyltransferase activity"/>
    <property type="evidence" value="ECO:0007669"/>
    <property type="project" value="UniProtKB-KW"/>
</dbReference>
<dbReference type="PANTHER" id="PTHR45947:SF3">
    <property type="entry name" value="SULFOQUINOVOSYL TRANSFERASE SQD2"/>
    <property type="match status" value="1"/>
</dbReference>
<accession>C7N2L3</accession>
<protein>
    <submittedName>
        <fullName evidence="5">Glycosyltransferase</fullName>
    </submittedName>
</protein>
<organism evidence="5 6">
    <name type="scientific">Slackia heliotrinireducens (strain ATCC 29202 / DSM 20476 / NCTC 11029 / RHS 1)</name>
    <name type="common">Peptococcus heliotrinreducens</name>
    <dbReference type="NCBI Taxonomy" id="471855"/>
    <lineage>
        <taxon>Bacteria</taxon>
        <taxon>Bacillati</taxon>
        <taxon>Actinomycetota</taxon>
        <taxon>Coriobacteriia</taxon>
        <taxon>Eggerthellales</taxon>
        <taxon>Eggerthellaceae</taxon>
        <taxon>Slackia</taxon>
    </lineage>
</organism>
<dbReference type="CAZy" id="GT4">
    <property type="family name" value="Glycosyltransferase Family 4"/>
</dbReference>
<dbReference type="SUPFAM" id="SSF53756">
    <property type="entry name" value="UDP-Glycosyltransferase/glycogen phosphorylase"/>
    <property type="match status" value="1"/>
</dbReference>
<sequence>MNILHVSAQRPDSTGSGIYLRETVGALESQGHRQAVVAGVGLGDASPFSDDILFEPVRFESDALPFPVVGMSDVMPYASTRYRDLTPQMASQFKDAFTKAFDHVFAQFKPDIVICHHLYLVCSVLADWFERHPEDRARCSFRGACHNTDLRQYESHGLEREAINRAVRSLDVIFALHGEQAKEIALMHGIDPAKVRVSGIGYNDALFVEDPSRRDDSGCRMVYVGKLWKQKGLMELFGAMDLLESRDTRDLCLELIGGYSNETERDEIMARAESCQVPSVFAGQMNQELVRNEYQRSDVFVLPSFSEGLPLVSVEALACGCKVVMTDLPGLREWFDMYIPDAPLWLVELPELIKDGSWRIANDESRARFERNLADALSEAIEAEHRPCDLSQLSWGALAQRLIAD</sequence>
<dbReference type="Proteomes" id="UP000002026">
    <property type="component" value="Chromosome"/>
</dbReference>
<dbReference type="RefSeq" id="WP_012799619.1">
    <property type="nucleotide sequence ID" value="NC_013165.1"/>
</dbReference>